<name>A0A0P0VM98_ORYSJ</name>
<protein>
    <submittedName>
        <fullName evidence="1">Os02g0651500 protein</fullName>
    </submittedName>
</protein>
<reference evidence="1 2" key="3">
    <citation type="journal article" date="2013" name="Rice">
        <title>Improvement of the Oryza sativa Nipponbare reference genome using next generation sequence and optical map data.</title>
        <authorList>
            <person name="Kawahara Y."/>
            <person name="de la Bastide M."/>
            <person name="Hamilton J.P."/>
            <person name="Kanamori H."/>
            <person name="McCombie W.R."/>
            <person name="Ouyang S."/>
            <person name="Schwartz D.C."/>
            <person name="Tanaka T."/>
            <person name="Wu J."/>
            <person name="Zhou S."/>
            <person name="Childs K.L."/>
            <person name="Davidson R.M."/>
            <person name="Lin H."/>
            <person name="Quesada-Ocampo L."/>
            <person name="Vaillancourt B."/>
            <person name="Sakai H."/>
            <person name="Lee S.S."/>
            <person name="Kim J."/>
            <person name="Numa H."/>
            <person name="Itoh T."/>
            <person name="Buell C.R."/>
            <person name="Matsumoto T."/>
        </authorList>
    </citation>
    <scope>NUCLEOTIDE SEQUENCE [LARGE SCALE GENOMIC DNA]</scope>
    <source>
        <strain evidence="2">cv. Nipponbare</strain>
    </source>
</reference>
<proteinExistence type="predicted"/>
<dbReference type="AlphaFoldDB" id="A0A0P0VM98"/>
<reference evidence="1 2" key="2">
    <citation type="journal article" date="2013" name="Plant Cell Physiol.">
        <title>Rice Annotation Project Database (RAP-DB): an integrative and interactive database for rice genomics.</title>
        <authorList>
            <person name="Sakai H."/>
            <person name="Lee S.S."/>
            <person name="Tanaka T."/>
            <person name="Numa H."/>
            <person name="Kim J."/>
            <person name="Kawahara Y."/>
            <person name="Wakimoto H."/>
            <person name="Yang C.C."/>
            <person name="Iwamoto M."/>
            <person name="Abe T."/>
            <person name="Yamada Y."/>
            <person name="Muto A."/>
            <person name="Inokuchi H."/>
            <person name="Ikemura T."/>
            <person name="Matsumoto T."/>
            <person name="Sasaki T."/>
            <person name="Itoh T."/>
        </authorList>
    </citation>
    <scope>NUCLEOTIDE SEQUENCE [LARGE SCALE GENOMIC DNA]</scope>
    <source>
        <strain evidence="2">cv. Nipponbare</strain>
    </source>
</reference>
<evidence type="ECO:0000313" key="1">
    <source>
        <dbReference type="EMBL" id="BAS80060.1"/>
    </source>
</evidence>
<sequence length="45" mass="5024">MAMMINLRLVSHNIRSCRLRAFALPGLRANAVNSFLGCLSHFLHA</sequence>
<reference evidence="2" key="1">
    <citation type="journal article" date="2005" name="Nature">
        <title>The map-based sequence of the rice genome.</title>
        <authorList>
            <consortium name="International rice genome sequencing project (IRGSP)"/>
            <person name="Matsumoto T."/>
            <person name="Wu J."/>
            <person name="Kanamori H."/>
            <person name="Katayose Y."/>
            <person name="Fujisawa M."/>
            <person name="Namiki N."/>
            <person name="Mizuno H."/>
            <person name="Yamamoto K."/>
            <person name="Antonio B.A."/>
            <person name="Baba T."/>
            <person name="Sakata K."/>
            <person name="Nagamura Y."/>
            <person name="Aoki H."/>
            <person name="Arikawa K."/>
            <person name="Arita K."/>
            <person name="Bito T."/>
            <person name="Chiden Y."/>
            <person name="Fujitsuka N."/>
            <person name="Fukunaka R."/>
            <person name="Hamada M."/>
            <person name="Harada C."/>
            <person name="Hayashi A."/>
            <person name="Hijishita S."/>
            <person name="Honda M."/>
            <person name="Hosokawa S."/>
            <person name="Ichikawa Y."/>
            <person name="Idonuma A."/>
            <person name="Iijima M."/>
            <person name="Ikeda M."/>
            <person name="Ikeno M."/>
            <person name="Ito K."/>
            <person name="Ito S."/>
            <person name="Ito T."/>
            <person name="Ito Y."/>
            <person name="Ito Y."/>
            <person name="Iwabuchi A."/>
            <person name="Kamiya K."/>
            <person name="Karasawa W."/>
            <person name="Kurita K."/>
            <person name="Katagiri S."/>
            <person name="Kikuta A."/>
            <person name="Kobayashi H."/>
            <person name="Kobayashi N."/>
            <person name="Machita K."/>
            <person name="Maehara T."/>
            <person name="Masukawa M."/>
            <person name="Mizubayashi T."/>
            <person name="Mukai Y."/>
            <person name="Nagasaki H."/>
            <person name="Nagata Y."/>
            <person name="Naito S."/>
            <person name="Nakashima M."/>
            <person name="Nakama Y."/>
            <person name="Nakamichi Y."/>
            <person name="Nakamura M."/>
            <person name="Meguro A."/>
            <person name="Negishi M."/>
            <person name="Ohta I."/>
            <person name="Ohta T."/>
            <person name="Okamoto M."/>
            <person name="Ono N."/>
            <person name="Saji S."/>
            <person name="Sakaguchi M."/>
            <person name="Sakai K."/>
            <person name="Shibata M."/>
            <person name="Shimokawa T."/>
            <person name="Song J."/>
            <person name="Takazaki Y."/>
            <person name="Terasawa K."/>
            <person name="Tsugane M."/>
            <person name="Tsuji K."/>
            <person name="Ueda S."/>
            <person name="Waki K."/>
            <person name="Yamagata H."/>
            <person name="Yamamoto M."/>
            <person name="Yamamoto S."/>
            <person name="Yamane H."/>
            <person name="Yoshiki S."/>
            <person name="Yoshihara R."/>
            <person name="Yukawa K."/>
            <person name="Zhong H."/>
            <person name="Yano M."/>
            <person name="Yuan Q."/>
            <person name="Ouyang S."/>
            <person name="Liu J."/>
            <person name="Jones K.M."/>
            <person name="Gansberger K."/>
            <person name="Moffat K."/>
            <person name="Hill J."/>
            <person name="Bera J."/>
            <person name="Fadrosh D."/>
            <person name="Jin S."/>
            <person name="Johri S."/>
            <person name="Kim M."/>
            <person name="Overton L."/>
            <person name="Reardon M."/>
            <person name="Tsitrin T."/>
            <person name="Vuong H."/>
            <person name="Weaver B."/>
            <person name="Ciecko A."/>
            <person name="Tallon L."/>
            <person name="Jackson J."/>
            <person name="Pai G."/>
            <person name="Aken S.V."/>
            <person name="Utterback T."/>
            <person name="Reidmuller S."/>
            <person name="Feldblyum T."/>
            <person name="Hsiao J."/>
            <person name="Zismann V."/>
            <person name="Iobst S."/>
            <person name="de Vazeille A.R."/>
            <person name="Buell C.R."/>
            <person name="Ying K."/>
            <person name="Li Y."/>
            <person name="Lu T."/>
            <person name="Huang Y."/>
            <person name="Zhao Q."/>
            <person name="Feng Q."/>
            <person name="Zhang L."/>
            <person name="Zhu J."/>
            <person name="Weng Q."/>
            <person name="Mu J."/>
            <person name="Lu Y."/>
            <person name="Fan D."/>
            <person name="Liu Y."/>
            <person name="Guan J."/>
            <person name="Zhang Y."/>
            <person name="Yu S."/>
            <person name="Liu X."/>
            <person name="Zhang Y."/>
            <person name="Hong G."/>
            <person name="Han B."/>
            <person name="Choisne N."/>
            <person name="Demange N."/>
            <person name="Orjeda G."/>
            <person name="Samain S."/>
            <person name="Cattolico L."/>
            <person name="Pelletier E."/>
            <person name="Couloux A."/>
            <person name="Segurens B."/>
            <person name="Wincker P."/>
            <person name="D'Hont A."/>
            <person name="Scarpelli C."/>
            <person name="Weissenbach J."/>
            <person name="Salanoubat M."/>
            <person name="Quetier F."/>
            <person name="Yu Y."/>
            <person name="Kim H.R."/>
            <person name="Rambo T."/>
            <person name="Currie J."/>
            <person name="Collura K."/>
            <person name="Luo M."/>
            <person name="Yang T."/>
            <person name="Ammiraju J.S.S."/>
            <person name="Engler F."/>
            <person name="Soderlund C."/>
            <person name="Wing R.A."/>
            <person name="Palmer L.E."/>
            <person name="de la Bastide M."/>
            <person name="Spiegel L."/>
            <person name="Nascimento L."/>
            <person name="Zutavern T."/>
            <person name="O'Shaughnessy A."/>
            <person name="Dike S."/>
            <person name="Dedhia N."/>
            <person name="Preston R."/>
            <person name="Balija V."/>
            <person name="McCombie W.R."/>
            <person name="Chow T."/>
            <person name="Chen H."/>
            <person name="Chung M."/>
            <person name="Chen C."/>
            <person name="Shaw J."/>
            <person name="Wu H."/>
            <person name="Hsiao K."/>
            <person name="Chao Y."/>
            <person name="Chu M."/>
            <person name="Cheng C."/>
            <person name="Hour A."/>
            <person name="Lee P."/>
            <person name="Lin S."/>
            <person name="Lin Y."/>
            <person name="Liou J."/>
            <person name="Liu S."/>
            <person name="Hsing Y."/>
            <person name="Raghuvanshi S."/>
            <person name="Mohanty A."/>
            <person name="Bharti A.K."/>
            <person name="Gaur A."/>
            <person name="Gupta V."/>
            <person name="Kumar D."/>
            <person name="Ravi V."/>
            <person name="Vij S."/>
            <person name="Kapur A."/>
            <person name="Khurana P."/>
            <person name="Khurana P."/>
            <person name="Khurana J.P."/>
            <person name="Tyagi A.K."/>
            <person name="Gaikwad K."/>
            <person name="Singh A."/>
            <person name="Dalal V."/>
            <person name="Srivastava S."/>
            <person name="Dixit A."/>
            <person name="Pal A.K."/>
            <person name="Ghazi I.A."/>
            <person name="Yadav M."/>
            <person name="Pandit A."/>
            <person name="Bhargava A."/>
            <person name="Sureshbabu K."/>
            <person name="Batra K."/>
            <person name="Sharma T.R."/>
            <person name="Mohapatra T."/>
            <person name="Singh N.K."/>
            <person name="Messing J."/>
            <person name="Nelson A.B."/>
            <person name="Fuks G."/>
            <person name="Kavchok S."/>
            <person name="Keizer G."/>
            <person name="Linton E."/>
            <person name="Llaca V."/>
            <person name="Song R."/>
            <person name="Tanyolac B."/>
            <person name="Young S."/>
            <person name="Ho-Il K."/>
            <person name="Hahn J.H."/>
            <person name="Sangsakoo G."/>
            <person name="Vanavichit A."/>
            <person name="de Mattos Luiz.A.T."/>
            <person name="Zimmer P.D."/>
            <person name="Malone G."/>
            <person name="Dellagostin O."/>
            <person name="de Oliveira A.C."/>
            <person name="Bevan M."/>
            <person name="Bancroft I."/>
            <person name="Minx P."/>
            <person name="Cordum H."/>
            <person name="Wilson R."/>
            <person name="Cheng Z."/>
            <person name="Jin W."/>
            <person name="Jiang J."/>
            <person name="Leong S.A."/>
            <person name="Iwama H."/>
            <person name="Gojobori T."/>
            <person name="Itoh T."/>
            <person name="Niimura Y."/>
            <person name="Fujii Y."/>
            <person name="Habara T."/>
            <person name="Sakai H."/>
            <person name="Sato Y."/>
            <person name="Wilson G."/>
            <person name="Kumar K."/>
            <person name="McCouch S."/>
            <person name="Juretic N."/>
            <person name="Hoen D."/>
            <person name="Wright S."/>
            <person name="Bruskiewich R."/>
            <person name="Bureau T."/>
            <person name="Miyao A."/>
            <person name="Hirochika H."/>
            <person name="Nishikawa T."/>
            <person name="Kadowaki K."/>
            <person name="Sugiura M."/>
            <person name="Burr B."/>
            <person name="Sasaki T."/>
        </authorList>
    </citation>
    <scope>NUCLEOTIDE SEQUENCE [LARGE SCALE GENOMIC DNA]</scope>
    <source>
        <strain evidence="2">cv. Nipponbare</strain>
    </source>
</reference>
<dbReference type="EMBL" id="AP014958">
    <property type="protein sequence ID" value="BAS80060.1"/>
    <property type="molecule type" value="Genomic_DNA"/>
</dbReference>
<keyword evidence="2" id="KW-1185">Reference proteome</keyword>
<dbReference type="Proteomes" id="UP000059680">
    <property type="component" value="Chromosome 2"/>
</dbReference>
<feature type="non-terminal residue" evidence="1">
    <location>
        <position position="45"/>
    </location>
</feature>
<evidence type="ECO:0000313" key="2">
    <source>
        <dbReference type="Proteomes" id="UP000059680"/>
    </source>
</evidence>
<accession>A0A0P0VM98</accession>
<organism evidence="1 2">
    <name type="scientific">Oryza sativa subsp. japonica</name>
    <name type="common">Rice</name>
    <dbReference type="NCBI Taxonomy" id="39947"/>
    <lineage>
        <taxon>Eukaryota</taxon>
        <taxon>Viridiplantae</taxon>
        <taxon>Streptophyta</taxon>
        <taxon>Embryophyta</taxon>
        <taxon>Tracheophyta</taxon>
        <taxon>Spermatophyta</taxon>
        <taxon>Magnoliopsida</taxon>
        <taxon>Liliopsida</taxon>
        <taxon>Poales</taxon>
        <taxon>Poaceae</taxon>
        <taxon>BOP clade</taxon>
        <taxon>Oryzoideae</taxon>
        <taxon>Oryzeae</taxon>
        <taxon>Oryzinae</taxon>
        <taxon>Oryza</taxon>
        <taxon>Oryza sativa</taxon>
    </lineage>
</organism>
<gene>
    <name evidence="1" type="ordered locus">Os02g0651500</name>
    <name evidence="1" type="ORF">OSNPB_020651500</name>
</gene>